<sequence>MSFGFTFINLEEFESVETEVMEVLDDEGSVGSWHMAPLMEGHATELLDRFCTTTIVATHLKLNSGQTSTRSVAFELRVTSAL</sequence>
<dbReference type="EMBL" id="JAVFWL010000003">
    <property type="protein sequence ID" value="KAK6742560.1"/>
    <property type="molecule type" value="Genomic_DNA"/>
</dbReference>
<accession>A0ABR1CYK7</accession>
<evidence type="ECO:0000313" key="1">
    <source>
        <dbReference type="EMBL" id="KAK6742560.1"/>
    </source>
</evidence>
<proteinExistence type="predicted"/>
<evidence type="ECO:0000313" key="2">
    <source>
        <dbReference type="Proteomes" id="UP001303046"/>
    </source>
</evidence>
<name>A0ABR1CYK7_NECAM</name>
<reference evidence="1 2" key="1">
    <citation type="submission" date="2023-08" db="EMBL/GenBank/DDBJ databases">
        <title>A Necator americanus chromosomal reference genome.</title>
        <authorList>
            <person name="Ilik V."/>
            <person name="Petrzelkova K.J."/>
            <person name="Pardy F."/>
            <person name="Fuh T."/>
            <person name="Niatou-Singa F.S."/>
            <person name="Gouil Q."/>
            <person name="Baker L."/>
            <person name="Ritchie M.E."/>
            <person name="Jex A.R."/>
            <person name="Gazzola D."/>
            <person name="Li H."/>
            <person name="Toshio Fujiwara R."/>
            <person name="Zhan B."/>
            <person name="Aroian R.V."/>
            <person name="Pafco B."/>
            <person name="Schwarz E.M."/>
        </authorList>
    </citation>
    <scope>NUCLEOTIDE SEQUENCE [LARGE SCALE GENOMIC DNA]</scope>
    <source>
        <strain evidence="1 2">Aroian</strain>
        <tissue evidence="1">Whole animal</tissue>
    </source>
</reference>
<keyword evidence="2" id="KW-1185">Reference proteome</keyword>
<gene>
    <name evidence="1" type="primary">Necator_chrIII.g10817</name>
    <name evidence="1" type="ORF">RB195_010052</name>
</gene>
<dbReference type="Proteomes" id="UP001303046">
    <property type="component" value="Unassembled WGS sequence"/>
</dbReference>
<organism evidence="1 2">
    <name type="scientific">Necator americanus</name>
    <name type="common">Human hookworm</name>
    <dbReference type="NCBI Taxonomy" id="51031"/>
    <lineage>
        <taxon>Eukaryota</taxon>
        <taxon>Metazoa</taxon>
        <taxon>Ecdysozoa</taxon>
        <taxon>Nematoda</taxon>
        <taxon>Chromadorea</taxon>
        <taxon>Rhabditida</taxon>
        <taxon>Rhabditina</taxon>
        <taxon>Rhabditomorpha</taxon>
        <taxon>Strongyloidea</taxon>
        <taxon>Ancylostomatidae</taxon>
        <taxon>Bunostominae</taxon>
        <taxon>Necator</taxon>
    </lineage>
</organism>
<protein>
    <submittedName>
        <fullName evidence="1">Uncharacterized protein</fullName>
    </submittedName>
</protein>
<comment type="caution">
    <text evidence="1">The sequence shown here is derived from an EMBL/GenBank/DDBJ whole genome shotgun (WGS) entry which is preliminary data.</text>
</comment>